<evidence type="ECO:0000256" key="4">
    <source>
        <dbReference type="ARBA" id="ARBA00022679"/>
    </source>
</evidence>
<evidence type="ECO:0000256" key="2">
    <source>
        <dbReference type="ARBA" id="ARBA00022553"/>
    </source>
</evidence>
<dbReference type="GO" id="GO:0009401">
    <property type="term" value="P:phosphoenolpyruvate-dependent sugar phosphotransferase system"/>
    <property type="evidence" value="ECO:0007669"/>
    <property type="project" value="UniProtKB-KW"/>
</dbReference>
<evidence type="ECO:0000313" key="10">
    <source>
        <dbReference type="Proteomes" id="UP000261257"/>
    </source>
</evidence>
<dbReference type="GO" id="GO:0016301">
    <property type="term" value="F:kinase activity"/>
    <property type="evidence" value="ECO:0007669"/>
    <property type="project" value="UniProtKB-KW"/>
</dbReference>
<dbReference type="SUPFAM" id="SSF52794">
    <property type="entry name" value="PTS system IIB component-like"/>
    <property type="match status" value="1"/>
</dbReference>
<dbReference type="Pfam" id="PF02302">
    <property type="entry name" value="PTS_IIB"/>
    <property type="match status" value="1"/>
</dbReference>
<keyword evidence="6" id="KW-0418">Kinase</keyword>
<dbReference type="InterPro" id="IPR036095">
    <property type="entry name" value="PTS_EIIB-like_sf"/>
</dbReference>
<dbReference type="Proteomes" id="UP000261257">
    <property type="component" value="Unassembled WGS sequence"/>
</dbReference>
<evidence type="ECO:0000256" key="5">
    <source>
        <dbReference type="ARBA" id="ARBA00022683"/>
    </source>
</evidence>
<evidence type="ECO:0000259" key="8">
    <source>
        <dbReference type="PROSITE" id="PS51100"/>
    </source>
</evidence>
<comment type="caution">
    <text evidence="9">The sequence shown here is derived from an EMBL/GenBank/DDBJ whole genome shotgun (WGS) entry which is preliminary data.</text>
</comment>
<sequence>MTYITLICAAGLSTSMLMEKMKAYAASHHLDVQIEAMPEGKFENCGRHTDILLLGPQVGYLREDMETRYRPAGMKVAVIDMMDYGMMDGGAVLSKALRLL</sequence>
<evidence type="ECO:0000256" key="7">
    <source>
        <dbReference type="PROSITE-ProRule" id="PRU00423"/>
    </source>
</evidence>
<dbReference type="Gene3D" id="3.40.50.2300">
    <property type="match status" value="1"/>
</dbReference>
<dbReference type="InterPro" id="IPR051819">
    <property type="entry name" value="PTS_sugar-specific_EIIB"/>
</dbReference>
<feature type="domain" description="PTS EIIB type-3" evidence="8">
    <location>
        <begin position="1"/>
        <end position="100"/>
    </location>
</feature>
<dbReference type="PANTHER" id="PTHR34581:SF2">
    <property type="entry name" value="PTS SYSTEM N,N'-DIACETYLCHITOBIOSE-SPECIFIC EIIB COMPONENT"/>
    <property type="match status" value="1"/>
</dbReference>
<accession>A0A3E4TXU6</accession>
<dbReference type="PANTHER" id="PTHR34581">
    <property type="entry name" value="PTS SYSTEM N,N'-DIACETYLCHITOBIOSE-SPECIFIC EIIB COMPONENT"/>
    <property type="match status" value="1"/>
</dbReference>
<evidence type="ECO:0000256" key="1">
    <source>
        <dbReference type="ARBA" id="ARBA00022448"/>
    </source>
</evidence>
<dbReference type="PROSITE" id="PS51100">
    <property type="entry name" value="PTS_EIIB_TYPE_3"/>
    <property type="match status" value="1"/>
</dbReference>
<dbReference type="InterPro" id="IPR003501">
    <property type="entry name" value="PTS_EIIB_2/3"/>
</dbReference>
<keyword evidence="2" id="KW-0597">Phosphoprotein</keyword>
<protein>
    <submittedName>
        <fullName evidence="9">PTS sugar transporter subunit IIB</fullName>
    </submittedName>
</protein>
<gene>
    <name evidence="9" type="ORF">DXC39_25785</name>
</gene>
<feature type="modified residue" description="Phosphocysteine; by EIIA" evidence="7">
    <location>
        <position position="8"/>
    </location>
</feature>
<organism evidence="9 10">
    <name type="scientific">Hungatella hathewayi</name>
    <dbReference type="NCBI Taxonomy" id="154046"/>
    <lineage>
        <taxon>Bacteria</taxon>
        <taxon>Bacillati</taxon>
        <taxon>Bacillota</taxon>
        <taxon>Clostridia</taxon>
        <taxon>Lachnospirales</taxon>
        <taxon>Lachnospiraceae</taxon>
        <taxon>Hungatella</taxon>
    </lineage>
</organism>
<dbReference type="RefSeq" id="WP_117623668.1">
    <property type="nucleotide sequence ID" value="NZ_QRQF01000039.1"/>
</dbReference>
<dbReference type="InterPro" id="IPR013012">
    <property type="entry name" value="PTS_EIIB_3"/>
</dbReference>
<proteinExistence type="predicted"/>
<keyword evidence="3 9" id="KW-0762">Sugar transport</keyword>
<keyword evidence="5" id="KW-0598">Phosphotransferase system</keyword>
<evidence type="ECO:0000256" key="6">
    <source>
        <dbReference type="ARBA" id="ARBA00022777"/>
    </source>
</evidence>
<dbReference type="AlphaFoldDB" id="A0A3E4TXU6"/>
<dbReference type="CDD" id="cd05564">
    <property type="entry name" value="PTS_IIB_chitobiose_lichenan"/>
    <property type="match status" value="1"/>
</dbReference>
<dbReference type="EMBL" id="QSSQ01000038">
    <property type="protein sequence ID" value="RGL97054.1"/>
    <property type="molecule type" value="Genomic_DNA"/>
</dbReference>
<keyword evidence="4" id="KW-0808">Transferase</keyword>
<evidence type="ECO:0000256" key="3">
    <source>
        <dbReference type="ARBA" id="ARBA00022597"/>
    </source>
</evidence>
<dbReference type="GO" id="GO:0008982">
    <property type="term" value="F:protein-N(PI)-phosphohistidine-sugar phosphotransferase activity"/>
    <property type="evidence" value="ECO:0007669"/>
    <property type="project" value="InterPro"/>
</dbReference>
<reference evidence="9 10" key="1">
    <citation type="submission" date="2018-08" db="EMBL/GenBank/DDBJ databases">
        <title>A genome reference for cultivated species of the human gut microbiota.</title>
        <authorList>
            <person name="Zou Y."/>
            <person name="Xue W."/>
            <person name="Luo G."/>
        </authorList>
    </citation>
    <scope>NUCLEOTIDE SEQUENCE [LARGE SCALE GENOMIC DNA]</scope>
    <source>
        <strain evidence="9 10">TF05-11AC</strain>
    </source>
</reference>
<evidence type="ECO:0000313" key="9">
    <source>
        <dbReference type="EMBL" id="RGL97054.1"/>
    </source>
</evidence>
<keyword evidence="1" id="KW-0813">Transport</keyword>
<name>A0A3E4TXU6_9FIRM</name>